<dbReference type="GO" id="GO:0051607">
    <property type="term" value="P:defense response to virus"/>
    <property type="evidence" value="ECO:0007669"/>
    <property type="project" value="UniProtKB-KW"/>
</dbReference>
<evidence type="ECO:0000256" key="2">
    <source>
        <dbReference type="ARBA" id="ARBA00093789"/>
    </source>
</evidence>
<evidence type="ECO:0000256" key="1">
    <source>
        <dbReference type="ARBA" id="ARBA00023118"/>
    </source>
</evidence>
<dbReference type="InterPro" id="IPR005537">
    <property type="entry name" value="RAMP_III_fam"/>
</dbReference>
<dbReference type="Pfam" id="PF03787">
    <property type="entry name" value="RAMPs"/>
    <property type="match status" value="1"/>
</dbReference>
<evidence type="ECO:0000313" key="4">
    <source>
        <dbReference type="EMBL" id="SHE94982.1"/>
    </source>
</evidence>
<protein>
    <submittedName>
        <fullName evidence="4">CRISPR-associated protein, Cmr4 family</fullName>
    </submittedName>
</protein>
<dbReference type="PANTHER" id="PTHR36700:SF1">
    <property type="entry name" value="CRISPR SYSTEM CMR SUBUNIT CMR4"/>
    <property type="match status" value="1"/>
</dbReference>
<evidence type="ECO:0000259" key="3">
    <source>
        <dbReference type="Pfam" id="PF03787"/>
    </source>
</evidence>
<proteinExistence type="predicted"/>
<sequence length="302" mass="33051">MFEESPVMLYYALTPVHMGAGDGLGVVDAPIQRDVVTGYPVMYGSGIKGALRHGLGATDRLGEEKMTLLFGPSSDKSSEHAGALSFTDAHIVLFPVKALDKGFVYVTSPYALMRLARSIEMSGGDASWSLPKPSNGDAYLVGGQAEEKKQEKVYLEYFEFDSSISEELSTVAHWIADNVDPFDSEGYFHKKILEDIVLLSEENFRFFVSNHTSVEPHVKIDDETGTADGGALFYVENLPPETVMAGNLLVSKSRKKDSSRSAQDLLNDFKEALDNLKLVQFGGDATYGRGLMQVSLVIEETL</sequence>
<dbReference type="RefSeq" id="WP_072792195.1">
    <property type="nucleotide sequence ID" value="NZ_FQUL01000042.1"/>
</dbReference>
<accession>A0A1M4XP36</accession>
<dbReference type="NCBIfam" id="TIGR02580">
    <property type="entry name" value="cas_RAMP_Cmr4"/>
    <property type="match status" value="1"/>
</dbReference>
<gene>
    <name evidence="4" type="ORF">SAMN02745225_02079</name>
</gene>
<dbReference type="OrthoDB" id="9789361at2"/>
<dbReference type="STRING" id="1121881.SAMN02745225_02079"/>
<keyword evidence="1" id="KW-0051">Antiviral defense</keyword>
<keyword evidence="5" id="KW-1185">Reference proteome</keyword>
<reference evidence="5" key="1">
    <citation type="submission" date="2016-11" db="EMBL/GenBank/DDBJ databases">
        <authorList>
            <person name="Varghese N."/>
            <person name="Submissions S."/>
        </authorList>
    </citation>
    <scope>NUCLEOTIDE SEQUENCE [LARGE SCALE GENOMIC DNA]</scope>
    <source>
        <strain evidence="5">DSM 19514</strain>
    </source>
</reference>
<dbReference type="InterPro" id="IPR013410">
    <property type="entry name" value="CRISPR-assoc_RAMP_Cmr4"/>
</dbReference>
<dbReference type="PANTHER" id="PTHR36700">
    <property type="entry name" value="CRISPR SYSTEM CMR SUBUNIT CMR4"/>
    <property type="match status" value="1"/>
</dbReference>
<dbReference type="AlphaFoldDB" id="A0A1M4XP36"/>
<dbReference type="Proteomes" id="UP000184295">
    <property type="component" value="Unassembled WGS sequence"/>
</dbReference>
<feature type="domain" description="CRISPR type III-associated protein" evidence="3">
    <location>
        <begin position="12"/>
        <end position="292"/>
    </location>
</feature>
<comment type="subunit">
    <text evidence="2">Part of the Csm effector complex that includes Cas10, Csm2, Csm3, Csm4 and Csm5.</text>
</comment>
<dbReference type="EMBL" id="FQUL01000042">
    <property type="protein sequence ID" value="SHE94982.1"/>
    <property type="molecule type" value="Genomic_DNA"/>
</dbReference>
<organism evidence="4 5">
    <name type="scientific">Ferrithrix thermotolerans DSM 19514</name>
    <dbReference type="NCBI Taxonomy" id="1121881"/>
    <lineage>
        <taxon>Bacteria</taxon>
        <taxon>Bacillati</taxon>
        <taxon>Actinomycetota</taxon>
        <taxon>Acidimicrobiia</taxon>
        <taxon>Acidimicrobiales</taxon>
        <taxon>Acidimicrobiaceae</taxon>
        <taxon>Ferrithrix</taxon>
    </lineage>
</organism>
<name>A0A1M4XP36_9ACTN</name>
<evidence type="ECO:0000313" key="5">
    <source>
        <dbReference type="Proteomes" id="UP000184295"/>
    </source>
</evidence>